<dbReference type="RefSeq" id="WP_344892028.1">
    <property type="nucleotide sequence ID" value="NZ_BAABAS010000004.1"/>
</dbReference>
<organism evidence="2 3">
    <name type="scientific">Actinomadura meridiana</name>
    <dbReference type="NCBI Taxonomy" id="559626"/>
    <lineage>
        <taxon>Bacteria</taxon>
        <taxon>Bacillati</taxon>
        <taxon>Actinomycetota</taxon>
        <taxon>Actinomycetes</taxon>
        <taxon>Streptosporangiales</taxon>
        <taxon>Thermomonosporaceae</taxon>
        <taxon>Actinomadura</taxon>
    </lineage>
</organism>
<gene>
    <name evidence="2" type="ORF">GCM10022254_15670</name>
</gene>
<accession>A0ABP8BVH0</accession>
<name>A0ABP8BVH0_9ACTN</name>
<evidence type="ECO:0000256" key="1">
    <source>
        <dbReference type="SAM" id="MobiDB-lite"/>
    </source>
</evidence>
<keyword evidence="3" id="KW-1185">Reference proteome</keyword>
<protein>
    <submittedName>
        <fullName evidence="2">Uncharacterized protein</fullName>
    </submittedName>
</protein>
<comment type="caution">
    <text evidence="2">The sequence shown here is derived from an EMBL/GenBank/DDBJ whole genome shotgun (WGS) entry which is preliminary data.</text>
</comment>
<evidence type="ECO:0000313" key="3">
    <source>
        <dbReference type="Proteomes" id="UP001501710"/>
    </source>
</evidence>
<reference evidence="3" key="1">
    <citation type="journal article" date="2019" name="Int. J. Syst. Evol. Microbiol.">
        <title>The Global Catalogue of Microorganisms (GCM) 10K type strain sequencing project: providing services to taxonomists for standard genome sequencing and annotation.</title>
        <authorList>
            <consortium name="The Broad Institute Genomics Platform"/>
            <consortium name="The Broad Institute Genome Sequencing Center for Infectious Disease"/>
            <person name="Wu L."/>
            <person name="Ma J."/>
        </authorList>
    </citation>
    <scope>NUCLEOTIDE SEQUENCE [LARGE SCALE GENOMIC DNA]</scope>
    <source>
        <strain evidence="3">JCM 17440</strain>
    </source>
</reference>
<dbReference type="EMBL" id="BAABAS010000004">
    <property type="protein sequence ID" value="GAA4227595.1"/>
    <property type="molecule type" value="Genomic_DNA"/>
</dbReference>
<sequence>MNTPSRPPEDVNQSSAPGLAADGRTVDEFRRWVCQQGAPHHLAKYNRGTYEVAVDVLDDPALADVPGASPDRRDLYQAAGQQLGFMMTALDRELSDAETGRLIRLVLHAEQGALYSVEVTPRNYVLGIVFGLAAAARGESPTSLPRCALVREADMFVSGLASVLRDRLGLPNENPGGWLSRLREVEGGRTDTAPLPRPSRATVPSTWGSMGAHADRLARELDPTEVVYLARCRDARVLAEADLFEDDRVAAARPPGEPPQRTRSYYRRLAEECAVYARQLGQVARQAVRGRMLRVVLDVEQGAVYYYRLGPADYLMGVTLNQSRVSEADETIGDLAAELLREGIRTQR</sequence>
<evidence type="ECO:0000313" key="2">
    <source>
        <dbReference type="EMBL" id="GAA4227595.1"/>
    </source>
</evidence>
<feature type="region of interest" description="Disordered" evidence="1">
    <location>
        <begin position="1"/>
        <end position="20"/>
    </location>
</feature>
<proteinExistence type="predicted"/>
<dbReference type="Proteomes" id="UP001501710">
    <property type="component" value="Unassembled WGS sequence"/>
</dbReference>